<dbReference type="Gene3D" id="3.50.50.60">
    <property type="entry name" value="FAD/NAD(P)-binding domain"/>
    <property type="match status" value="1"/>
</dbReference>
<keyword evidence="2 4" id="KW-0503">Monooxygenase</keyword>
<evidence type="ECO:0000313" key="4">
    <source>
        <dbReference type="EMBL" id="QLY33322.1"/>
    </source>
</evidence>
<accession>A0A7D6VFL4</accession>
<dbReference type="InterPro" id="IPR050493">
    <property type="entry name" value="FAD-dep_Monooxygenase_BioMet"/>
</dbReference>
<dbReference type="SUPFAM" id="SSF51905">
    <property type="entry name" value="FAD/NAD(P)-binding domain"/>
    <property type="match status" value="1"/>
</dbReference>
<dbReference type="GO" id="GO:0071949">
    <property type="term" value="F:FAD binding"/>
    <property type="evidence" value="ECO:0007669"/>
    <property type="project" value="InterPro"/>
</dbReference>
<organism evidence="4 5">
    <name type="scientific">Nocardia huaxiensis</name>
    <dbReference type="NCBI Taxonomy" id="2755382"/>
    <lineage>
        <taxon>Bacteria</taxon>
        <taxon>Bacillati</taxon>
        <taxon>Actinomycetota</taxon>
        <taxon>Actinomycetes</taxon>
        <taxon>Mycobacteriales</taxon>
        <taxon>Nocardiaceae</taxon>
        <taxon>Nocardia</taxon>
    </lineage>
</organism>
<dbReference type="Gene3D" id="3.30.9.10">
    <property type="entry name" value="D-Amino Acid Oxidase, subunit A, domain 2"/>
    <property type="match status" value="1"/>
</dbReference>
<dbReference type="Pfam" id="PF01494">
    <property type="entry name" value="FAD_binding_3"/>
    <property type="match status" value="1"/>
</dbReference>
<dbReference type="InterPro" id="IPR036188">
    <property type="entry name" value="FAD/NAD-bd_sf"/>
</dbReference>
<sequence length="347" mass="36769">MVTIVGGGIAGTVLAGALARNRVAGDRTFCPATVFERRPESGSGAFLVLDGHAHEVLTRLGVPLEDLHRVSHPVPGFRVHLRDTTIPSAGHRLYRRPDLMAALTGFACAAGADIRFDQPVIDIDPETATAILDDGTAVEDDLLIGADGIDSLVRARLEPERIAEYAGQVVCYGTTTTPVQPESEAGVLHFHGHASDSPRPVGTFGHYWSEGTAFWFARLTRPPVAQRDIGFHPVDAWCDIVRTAAPGIPGLIDTLLAHTDTVHVSNTRDVPFRDAAPPRTPVLLCGDADHAITPAAGRGAREAIDDAAALFEALRTGGDPAAAMAARRSELAAERDLSVPVARPGPR</sequence>
<dbReference type="EMBL" id="CP059399">
    <property type="protein sequence ID" value="QLY33322.1"/>
    <property type="molecule type" value="Genomic_DNA"/>
</dbReference>
<evidence type="ECO:0000256" key="1">
    <source>
        <dbReference type="ARBA" id="ARBA00023002"/>
    </source>
</evidence>
<dbReference type="Proteomes" id="UP000515512">
    <property type="component" value="Chromosome"/>
</dbReference>
<reference evidence="4 5" key="1">
    <citation type="submission" date="2020-07" db="EMBL/GenBank/DDBJ databases">
        <authorList>
            <person name="Zhuang K."/>
            <person name="Ran Y."/>
        </authorList>
    </citation>
    <scope>NUCLEOTIDE SEQUENCE [LARGE SCALE GENOMIC DNA]</scope>
    <source>
        <strain evidence="4 5">WCH-YHL-001</strain>
    </source>
</reference>
<dbReference type="KEGG" id="nhu:H0264_14745"/>
<evidence type="ECO:0000256" key="2">
    <source>
        <dbReference type="ARBA" id="ARBA00023033"/>
    </source>
</evidence>
<feature type="domain" description="FAD-binding" evidence="3">
    <location>
        <begin position="2"/>
        <end position="314"/>
    </location>
</feature>
<keyword evidence="1" id="KW-0560">Oxidoreductase</keyword>
<evidence type="ECO:0000313" key="5">
    <source>
        <dbReference type="Proteomes" id="UP000515512"/>
    </source>
</evidence>
<dbReference type="GO" id="GO:0004497">
    <property type="term" value="F:monooxygenase activity"/>
    <property type="evidence" value="ECO:0007669"/>
    <property type="project" value="UniProtKB-KW"/>
</dbReference>
<dbReference type="AlphaFoldDB" id="A0A7D6VFL4"/>
<dbReference type="InterPro" id="IPR002938">
    <property type="entry name" value="FAD-bd"/>
</dbReference>
<evidence type="ECO:0000259" key="3">
    <source>
        <dbReference type="Pfam" id="PF01494"/>
    </source>
</evidence>
<proteinExistence type="predicted"/>
<gene>
    <name evidence="4" type="ORF">H0264_14745</name>
</gene>
<protein>
    <submittedName>
        <fullName evidence="4">FAD-dependent monooxygenase</fullName>
    </submittedName>
</protein>
<dbReference type="PANTHER" id="PTHR13789:SF309">
    <property type="entry name" value="PUTATIVE (AFU_ORTHOLOGUE AFUA_6G14510)-RELATED"/>
    <property type="match status" value="1"/>
</dbReference>
<name>A0A7D6VFL4_9NOCA</name>
<dbReference type="PRINTS" id="PR00420">
    <property type="entry name" value="RNGMNOXGNASE"/>
</dbReference>
<dbReference type="RefSeq" id="WP_181584486.1">
    <property type="nucleotide sequence ID" value="NZ_CP059399.1"/>
</dbReference>
<keyword evidence="5" id="KW-1185">Reference proteome</keyword>
<dbReference type="PANTHER" id="PTHR13789">
    <property type="entry name" value="MONOOXYGENASE"/>
    <property type="match status" value="1"/>
</dbReference>